<evidence type="ECO:0000259" key="1">
    <source>
        <dbReference type="Pfam" id="PF22936"/>
    </source>
</evidence>
<dbReference type="Pfam" id="PF22936">
    <property type="entry name" value="Pol_BBD"/>
    <property type="match status" value="1"/>
</dbReference>
<gene>
    <name evidence="2" type="ORF">O181_031179</name>
</gene>
<dbReference type="EMBL" id="AVOT02011095">
    <property type="protein sequence ID" value="MBW0491464.1"/>
    <property type="molecule type" value="Genomic_DNA"/>
</dbReference>
<dbReference type="Proteomes" id="UP000765509">
    <property type="component" value="Unassembled WGS sequence"/>
</dbReference>
<keyword evidence="3" id="KW-1185">Reference proteome</keyword>
<reference evidence="2" key="1">
    <citation type="submission" date="2021-03" db="EMBL/GenBank/DDBJ databases">
        <title>Draft genome sequence of rust myrtle Austropuccinia psidii MF-1, a brazilian biotype.</title>
        <authorList>
            <person name="Quecine M.C."/>
            <person name="Pachon D.M.R."/>
            <person name="Bonatelli M.L."/>
            <person name="Correr F.H."/>
            <person name="Franceschini L.M."/>
            <person name="Leite T.F."/>
            <person name="Margarido G.R.A."/>
            <person name="Almeida C.A."/>
            <person name="Ferrarezi J.A."/>
            <person name="Labate C.A."/>
        </authorList>
    </citation>
    <scope>NUCLEOTIDE SEQUENCE</scope>
    <source>
        <strain evidence="2">MF-1</strain>
    </source>
</reference>
<evidence type="ECO:0000313" key="3">
    <source>
        <dbReference type="Proteomes" id="UP000765509"/>
    </source>
</evidence>
<dbReference type="OrthoDB" id="1937754at2759"/>
<feature type="domain" description="Retrovirus-related Pol polyprotein from transposon TNT 1-94-like beta-barrel" evidence="1">
    <location>
        <begin position="24"/>
        <end position="96"/>
    </location>
</feature>
<organism evidence="2 3">
    <name type="scientific">Austropuccinia psidii MF-1</name>
    <dbReference type="NCBI Taxonomy" id="1389203"/>
    <lineage>
        <taxon>Eukaryota</taxon>
        <taxon>Fungi</taxon>
        <taxon>Dikarya</taxon>
        <taxon>Basidiomycota</taxon>
        <taxon>Pucciniomycotina</taxon>
        <taxon>Pucciniomycetes</taxon>
        <taxon>Pucciniales</taxon>
        <taxon>Sphaerophragmiaceae</taxon>
        <taxon>Austropuccinia</taxon>
    </lineage>
</organism>
<evidence type="ECO:0000313" key="2">
    <source>
        <dbReference type="EMBL" id="MBW0491464.1"/>
    </source>
</evidence>
<name>A0A9Q3CV80_9BASI</name>
<comment type="caution">
    <text evidence="2">The sequence shown here is derived from an EMBL/GenBank/DDBJ whole genome shotgun (WGS) entry which is preliminary data.</text>
</comment>
<proteinExistence type="predicted"/>
<accession>A0A9Q3CV80</accession>
<sequence length="180" mass="20281">MAQALVMYLQQQKPLSQQLIIYCGVTHHMFNNPQPFSSSLKPTSIQVATGDANSNLTALAICTVKIISDNKHLTFKNCLYVPRLKYNLIRLLELFKEELTVNQKNDNFNLMSQGKEILRGTIINKLMISTYSVPTSLLTSSDKNPWHNRLGHPGPAVLKLLGIEVDKNNFLICKTSKSHK</sequence>
<dbReference type="InterPro" id="IPR054722">
    <property type="entry name" value="PolX-like_BBD"/>
</dbReference>
<dbReference type="AlphaFoldDB" id="A0A9Q3CV80"/>
<protein>
    <recommendedName>
        <fullName evidence="1">Retrovirus-related Pol polyprotein from transposon TNT 1-94-like beta-barrel domain-containing protein</fullName>
    </recommendedName>
</protein>